<accession>A0ABW2E597</accession>
<evidence type="ECO:0000313" key="4">
    <source>
        <dbReference type="EMBL" id="MFC7015340.1"/>
    </source>
</evidence>
<evidence type="ECO:0000256" key="1">
    <source>
        <dbReference type="ARBA" id="ARBA00009820"/>
    </source>
</evidence>
<protein>
    <submittedName>
        <fullName evidence="4">TolB family protein</fullName>
    </submittedName>
</protein>
<feature type="chain" id="PRO_5047422283" evidence="3">
    <location>
        <begin position="23"/>
        <end position="408"/>
    </location>
</feature>
<feature type="signal peptide" evidence="3">
    <location>
        <begin position="1"/>
        <end position="22"/>
    </location>
</feature>
<dbReference type="InterPro" id="IPR011659">
    <property type="entry name" value="WD40"/>
</dbReference>
<comment type="caution">
    <text evidence="4">The sequence shown here is derived from an EMBL/GenBank/DDBJ whole genome shotgun (WGS) entry which is preliminary data.</text>
</comment>
<gene>
    <name evidence="4" type="ORF">ACFQMH_27240</name>
</gene>
<dbReference type="EMBL" id="JBHSYM010000060">
    <property type="protein sequence ID" value="MFC7015340.1"/>
    <property type="molecule type" value="Genomic_DNA"/>
</dbReference>
<dbReference type="InterPro" id="IPR011042">
    <property type="entry name" value="6-blade_b-propeller_TolB-like"/>
</dbReference>
<sequence>MMIAVVASASATTLLAPAGALASPYEQRKKPEALSVQRITQGANGASGDASVSANGRYVVFGSFADNLVPGDTNAAPDVFVHDLRNRRTTRISLTADGAQAPYGGRSPVISAGGRYVVFESRDLIEGQERTGYFRRDLKTGSTAWVGGADDLYPVRGTLVGASLSANGRYVSFTARQNNGGRPAHRTAVRDLATGELTVLESGWAAEAHLSDDGRRLVYWESVPAPVQKPPSRVFLVDLRTGESRRLDVAVDGSTTTSLSGSPAISGNGRVAAFASWATDLVPGEDPNGAGHDVFVTDLRDRTVRRLDAPAPQGHSTAPSLSGDGRYVVFGFTPSGTTWGTTHLYRTDLRTGRTTPVSRTPEGTPAAATTGERPVDARGRTVVFSSTDGALAPGTPSPGGDVYVHTSR</sequence>
<dbReference type="Pfam" id="PF07676">
    <property type="entry name" value="PD40"/>
    <property type="match status" value="1"/>
</dbReference>
<evidence type="ECO:0000313" key="5">
    <source>
        <dbReference type="Proteomes" id="UP001596409"/>
    </source>
</evidence>
<dbReference type="RefSeq" id="WP_189874056.1">
    <property type="nucleotide sequence ID" value="NZ_BMWA01000013.1"/>
</dbReference>
<name>A0ABW2E597_9ACTN</name>
<keyword evidence="3" id="KW-0732">Signal</keyword>
<dbReference type="SUPFAM" id="SSF82171">
    <property type="entry name" value="DPP6 N-terminal domain-like"/>
    <property type="match status" value="1"/>
</dbReference>
<organism evidence="4 5">
    <name type="scientific">Streptomyces viridiviolaceus</name>
    <dbReference type="NCBI Taxonomy" id="68282"/>
    <lineage>
        <taxon>Bacteria</taxon>
        <taxon>Bacillati</taxon>
        <taxon>Actinomycetota</taxon>
        <taxon>Actinomycetes</taxon>
        <taxon>Kitasatosporales</taxon>
        <taxon>Streptomycetaceae</taxon>
        <taxon>Streptomyces</taxon>
    </lineage>
</organism>
<dbReference type="Proteomes" id="UP001596409">
    <property type="component" value="Unassembled WGS sequence"/>
</dbReference>
<dbReference type="Gene3D" id="2.120.10.30">
    <property type="entry name" value="TolB, C-terminal domain"/>
    <property type="match status" value="1"/>
</dbReference>
<evidence type="ECO:0000256" key="2">
    <source>
        <dbReference type="SAM" id="MobiDB-lite"/>
    </source>
</evidence>
<dbReference type="PANTHER" id="PTHR36842">
    <property type="entry name" value="PROTEIN TOLB HOMOLOG"/>
    <property type="match status" value="1"/>
</dbReference>
<evidence type="ECO:0000256" key="3">
    <source>
        <dbReference type="SAM" id="SignalP"/>
    </source>
</evidence>
<comment type="similarity">
    <text evidence="1">Belongs to the TolB family.</text>
</comment>
<proteinExistence type="inferred from homology"/>
<keyword evidence="5" id="KW-1185">Reference proteome</keyword>
<feature type="compositionally biased region" description="Low complexity" evidence="2">
    <location>
        <begin position="359"/>
        <end position="372"/>
    </location>
</feature>
<feature type="region of interest" description="Disordered" evidence="2">
    <location>
        <begin position="351"/>
        <end position="408"/>
    </location>
</feature>
<reference evidence="5" key="1">
    <citation type="journal article" date="2019" name="Int. J. Syst. Evol. Microbiol.">
        <title>The Global Catalogue of Microorganisms (GCM) 10K type strain sequencing project: providing services to taxonomists for standard genome sequencing and annotation.</title>
        <authorList>
            <consortium name="The Broad Institute Genomics Platform"/>
            <consortium name="The Broad Institute Genome Sequencing Center for Infectious Disease"/>
            <person name="Wu L."/>
            <person name="Ma J."/>
        </authorList>
    </citation>
    <scope>NUCLEOTIDE SEQUENCE [LARGE SCALE GENOMIC DNA]</scope>
    <source>
        <strain evidence="5">JCM 4855</strain>
    </source>
</reference>